<dbReference type="GO" id="GO:0046422">
    <property type="term" value="F:violaxanthin de-epoxidase activity"/>
    <property type="evidence" value="ECO:0007669"/>
    <property type="project" value="InterPro"/>
</dbReference>
<dbReference type="PANTHER" id="PTHR33970">
    <property type="entry name" value="VIOLAXANTHIN DE-EPOXIDASE, CHLOROPLASTIC-RELATED"/>
    <property type="match status" value="1"/>
</dbReference>
<keyword evidence="4" id="KW-1185">Reference proteome</keyword>
<protein>
    <recommendedName>
        <fullName evidence="2">VDE lipocalin domain-containing protein</fullName>
    </recommendedName>
</protein>
<accession>A0AAP0LB28</accession>
<dbReference type="AlphaFoldDB" id="A0AAP0LB28"/>
<dbReference type="EMBL" id="JBBNAG010000001">
    <property type="protein sequence ID" value="KAK9165719.1"/>
    <property type="molecule type" value="Genomic_DNA"/>
</dbReference>
<keyword evidence="1" id="KW-1133">Transmembrane helix</keyword>
<evidence type="ECO:0000313" key="3">
    <source>
        <dbReference type="EMBL" id="KAK9165719.1"/>
    </source>
</evidence>
<dbReference type="InterPro" id="IPR010788">
    <property type="entry name" value="VDE_dom"/>
</dbReference>
<dbReference type="Proteomes" id="UP001419268">
    <property type="component" value="Unassembled WGS sequence"/>
</dbReference>
<dbReference type="Gene3D" id="2.40.128.20">
    <property type="match status" value="1"/>
</dbReference>
<evidence type="ECO:0000313" key="4">
    <source>
        <dbReference type="Proteomes" id="UP001419268"/>
    </source>
</evidence>
<evidence type="ECO:0000256" key="1">
    <source>
        <dbReference type="SAM" id="Phobius"/>
    </source>
</evidence>
<feature type="domain" description="VDE lipocalin" evidence="2">
    <location>
        <begin position="309"/>
        <end position="559"/>
    </location>
</feature>
<gene>
    <name evidence="3" type="ORF">Scep_000910</name>
</gene>
<dbReference type="GO" id="GO:0010028">
    <property type="term" value="P:xanthophyll cycle"/>
    <property type="evidence" value="ECO:0007669"/>
    <property type="project" value="InterPro"/>
</dbReference>
<proteinExistence type="predicted"/>
<dbReference type="PANTHER" id="PTHR33970:SF2">
    <property type="entry name" value="OS01G0716400 PROTEIN"/>
    <property type="match status" value="1"/>
</dbReference>
<dbReference type="InterPro" id="IPR044682">
    <property type="entry name" value="VDE"/>
</dbReference>
<dbReference type="Pfam" id="PF07137">
    <property type="entry name" value="VDE"/>
    <property type="match status" value="1"/>
</dbReference>
<keyword evidence="1" id="KW-0812">Transmembrane</keyword>
<organism evidence="3 4">
    <name type="scientific">Stephania cephalantha</name>
    <dbReference type="NCBI Taxonomy" id="152367"/>
    <lineage>
        <taxon>Eukaryota</taxon>
        <taxon>Viridiplantae</taxon>
        <taxon>Streptophyta</taxon>
        <taxon>Embryophyta</taxon>
        <taxon>Tracheophyta</taxon>
        <taxon>Spermatophyta</taxon>
        <taxon>Magnoliopsida</taxon>
        <taxon>Ranunculales</taxon>
        <taxon>Menispermaceae</taxon>
        <taxon>Menispermoideae</taxon>
        <taxon>Cissampelideae</taxon>
        <taxon>Stephania</taxon>
    </lineage>
</organism>
<name>A0AAP0LB28_9MAGN</name>
<sequence>MSGIEENSSAPIIIIIIIIIFKWVTATAMPCYATQISLNPYLLLLQIQHSSSSSSSSSSPSPRTWWWWWCCWPQNKKPRSISISKTISSPHLPRLSLNGKSPIVSCGGDEAVSSSLLASQLEREVRVVGLVGEGSISPLKGAPWEEVMLHTAKRLKWIDESFEMRVFNDGLLGSSDDPMVKNLQREISNADILMIVAVNNSDSVEWILKNCGANVPNIICFDSSPSLKNKLGGSVVGTDSRGSLFSKVTGILQKNNDNATDEVVQTVSEAWDRRNSDDIRFCLLVIINAYIRPVSSLKNLRSKGFKTLNCMVKNCGSQILNCLLDPNCRKALQCLNRCSPVDQVCNYRCIASYESPSLEAFSLCVLQKHNCLELDAKIPDKPYVPPMFKFRGNDLDHETAEDLFVGWLGRLDWSWRVVAGQNPAYDQFPCQYQLFYRGKARGSFWYEPVFQVMTLEGKLVWRRRLYRVKRGRIPGTFNFSVLDNGVVSKEFWTIVDVADDLGWGLFHYSGAAEVAGQSYTGAVLVSPDGEYPNEKEKLRLVSALEKCGIKEWELYKVDNCSCQDPPLGIPEGSSLHSSSVEIKELK</sequence>
<keyword evidence="1" id="KW-0472">Membrane</keyword>
<reference evidence="3 4" key="1">
    <citation type="submission" date="2024-01" db="EMBL/GenBank/DDBJ databases">
        <title>Genome assemblies of Stephania.</title>
        <authorList>
            <person name="Yang L."/>
        </authorList>
    </citation>
    <scope>NUCLEOTIDE SEQUENCE [LARGE SCALE GENOMIC DNA]</scope>
    <source>
        <strain evidence="3">JXDWG</strain>
        <tissue evidence="3">Leaf</tissue>
    </source>
</reference>
<evidence type="ECO:0000259" key="2">
    <source>
        <dbReference type="Pfam" id="PF07137"/>
    </source>
</evidence>
<feature type="transmembrane region" description="Helical" evidence="1">
    <location>
        <begin position="12"/>
        <end position="29"/>
    </location>
</feature>
<dbReference type="InterPro" id="IPR012674">
    <property type="entry name" value="Calycin"/>
</dbReference>
<comment type="caution">
    <text evidence="3">The sequence shown here is derived from an EMBL/GenBank/DDBJ whole genome shotgun (WGS) entry which is preliminary data.</text>
</comment>